<dbReference type="Gene3D" id="3.40.50.10860">
    <property type="entry name" value="Leucine Dehydrogenase, chain A, domain 1"/>
    <property type="match status" value="1"/>
</dbReference>
<dbReference type="Proteomes" id="UP001500740">
    <property type="component" value="Unassembled WGS sequence"/>
</dbReference>
<evidence type="ECO:0000256" key="10">
    <source>
        <dbReference type="ARBA" id="ARBA00023268"/>
    </source>
</evidence>
<evidence type="ECO:0000256" key="3">
    <source>
        <dbReference type="ARBA" id="ARBA00022605"/>
    </source>
</evidence>
<evidence type="ECO:0000256" key="7">
    <source>
        <dbReference type="ARBA" id="ARBA00023002"/>
    </source>
</evidence>
<keyword evidence="9 11" id="KW-0486">Methionine biosynthesis</keyword>
<dbReference type="EC" id="1.5.1.5" evidence="11"/>
<evidence type="ECO:0000259" key="13">
    <source>
        <dbReference type="Pfam" id="PF02882"/>
    </source>
</evidence>
<reference evidence="14 15" key="1">
    <citation type="journal article" date="2019" name="Int. J. Syst. Evol. Microbiol.">
        <title>The Global Catalogue of Microorganisms (GCM) 10K type strain sequencing project: providing services to taxonomists for standard genome sequencing and annotation.</title>
        <authorList>
            <consortium name="The Broad Institute Genomics Platform"/>
            <consortium name="The Broad Institute Genome Sequencing Center for Infectious Disease"/>
            <person name="Wu L."/>
            <person name="Ma J."/>
        </authorList>
    </citation>
    <scope>NUCLEOTIDE SEQUENCE [LARGE SCALE GENOMIC DNA]</scope>
    <source>
        <strain evidence="14 15">JCM 14193</strain>
    </source>
</reference>
<dbReference type="InterPro" id="IPR020631">
    <property type="entry name" value="THF_DH/CycHdrlase_NAD-bd_dom"/>
</dbReference>
<sequence length="287" mass="31208">MKEPLLLDGKEVSKSIKGQLKGTIDSLSKEGIVPKLVTILVGDNPSSHTYVQMKANACVRIGMDSKRIFLPTETTTEELLQTIKQLNEDETVHGILLQHPVPSHIDERQAFDMIALEKDVDGVTSHGFGSTAFQLNAYPCCTPAAIMEMIDYYNLEIEGKHAVVIGRSPILGKPVSMMLLNRNATVTISHSRTENLDQIVKQADIVVAAVGKPKFVKGEWLKEGALVLDAGYNKGNIGDCDYDTCYNQAGAITPVPGGIGPVTIAMLLRNTVLAAQQKAVQRTVNHF</sequence>
<dbReference type="InterPro" id="IPR036291">
    <property type="entry name" value="NAD(P)-bd_dom_sf"/>
</dbReference>
<dbReference type="EC" id="3.5.4.9" evidence="11"/>
<protein>
    <recommendedName>
        <fullName evidence="11">Bifunctional protein FolD</fullName>
    </recommendedName>
    <domain>
        <recommendedName>
            <fullName evidence="11">Methylenetetrahydrofolate dehydrogenase</fullName>
            <ecNumber evidence="11">1.5.1.5</ecNumber>
        </recommendedName>
    </domain>
    <domain>
        <recommendedName>
            <fullName evidence="11">Methenyltetrahydrofolate cyclohydrolase</fullName>
            <ecNumber evidence="11">3.5.4.9</ecNumber>
        </recommendedName>
    </domain>
</protein>
<dbReference type="InterPro" id="IPR020630">
    <property type="entry name" value="THF_DH/CycHdrlase_cat_dom"/>
</dbReference>
<dbReference type="CDD" id="cd01080">
    <property type="entry name" value="NAD_bind_m-THF_DH_Cyclohyd"/>
    <property type="match status" value="1"/>
</dbReference>
<evidence type="ECO:0000259" key="12">
    <source>
        <dbReference type="Pfam" id="PF00763"/>
    </source>
</evidence>
<comment type="caution">
    <text evidence="11">Lacks conserved residue(s) required for the propagation of feature annotation.</text>
</comment>
<dbReference type="EMBL" id="BAAACZ010000028">
    <property type="protein sequence ID" value="GAA0470453.1"/>
    <property type="molecule type" value="Genomic_DNA"/>
</dbReference>
<evidence type="ECO:0000313" key="15">
    <source>
        <dbReference type="Proteomes" id="UP001500740"/>
    </source>
</evidence>
<dbReference type="InterPro" id="IPR000672">
    <property type="entry name" value="THF_DH/CycHdrlase"/>
</dbReference>
<feature type="domain" description="Tetrahydrofolate dehydrogenase/cyclohydrolase NAD(P)-binding" evidence="13">
    <location>
        <begin position="141"/>
        <end position="278"/>
    </location>
</feature>
<keyword evidence="2 11" id="KW-0554">One-carbon metabolism</keyword>
<proteinExistence type="inferred from homology"/>
<keyword evidence="5 11" id="KW-0378">Hydrolase</keyword>
<dbReference type="PANTHER" id="PTHR48099">
    <property type="entry name" value="C-1-TETRAHYDROFOLATE SYNTHASE, CYTOPLASMIC-RELATED"/>
    <property type="match status" value="1"/>
</dbReference>
<dbReference type="PRINTS" id="PR00085">
    <property type="entry name" value="THFDHDRGNASE"/>
</dbReference>
<evidence type="ECO:0000256" key="11">
    <source>
        <dbReference type="HAMAP-Rule" id="MF_01576"/>
    </source>
</evidence>
<evidence type="ECO:0000256" key="5">
    <source>
        <dbReference type="ARBA" id="ARBA00022801"/>
    </source>
</evidence>
<evidence type="ECO:0000256" key="9">
    <source>
        <dbReference type="ARBA" id="ARBA00023167"/>
    </source>
</evidence>
<gene>
    <name evidence="14" type="primary">folD_3</name>
    <name evidence="11" type="synonym">folD</name>
    <name evidence="14" type="ORF">GCM10008935_27960</name>
</gene>
<keyword evidence="4 11" id="KW-0658">Purine biosynthesis</keyword>
<comment type="subunit">
    <text evidence="11">Homodimer.</text>
</comment>
<evidence type="ECO:0000256" key="6">
    <source>
        <dbReference type="ARBA" id="ARBA00022857"/>
    </source>
</evidence>
<keyword evidence="3 11" id="KW-0028">Amino-acid biosynthesis</keyword>
<evidence type="ECO:0000256" key="8">
    <source>
        <dbReference type="ARBA" id="ARBA00023102"/>
    </source>
</evidence>
<comment type="catalytic activity">
    <reaction evidence="11">
        <text>(6R)-5,10-methenyltetrahydrofolate + H2O = (6R)-10-formyltetrahydrofolate + H(+)</text>
        <dbReference type="Rhea" id="RHEA:23700"/>
        <dbReference type="ChEBI" id="CHEBI:15377"/>
        <dbReference type="ChEBI" id="CHEBI:15378"/>
        <dbReference type="ChEBI" id="CHEBI:57455"/>
        <dbReference type="ChEBI" id="CHEBI:195366"/>
        <dbReference type="EC" id="3.5.4.9"/>
    </reaction>
</comment>
<keyword evidence="6 11" id="KW-0521">NADP</keyword>
<dbReference type="Gene3D" id="3.40.50.720">
    <property type="entry name" value="NAD(P)-binding Rossmann-like Domain"/>
    <property type="match status" value="1"/>
</dbReference>
<feature type="binding site" evidence="11">
    <location>
        <begin position="166"/>
        <end position="168"/>
    </location>
    <ligand>
        <name>NADP(+)</name>
        <dbReference type="ChEBI" id="CHEBI:58349"/>
    </ligand>
</feature>
<comment type="similarity">
    <text evidence="11">Belongs to the tetrahydrofolate dehydrogenase/cyclohydrolase family.</text>
</comment>
<keyword evidence="10 11" id="KW-0511">Multifunctional enzyme</keyword>
<organism evidence="14 15">
    <name type="scientific">Alkalibacillus silvisoli</name>
    <dbReference type="NCBI Taxonomy" id="392823"/>
    <lineage>
        <taxon>Bacteria</taxon>
        <taxon>Bacillati</taxon>
        <taxon>Bacillota</taxon>
        <taxon>Bacilli</taxon>
        <taxon>Bacillales</taxon>
        <taxon>Bacillaceae</taxon>
        <taxon>Alkalibacillus</taxon>
    </lineage>
</organism>
<evidence type="ECO:0000256" key="2">
    <source>
        <dbReference type="ARBA" id="ARBA00022563"/>
    </source>
</evidence>
<dbReference type="InterPro" id="IPR046346">
    <property type="entry name" value="Aminoacid_DH-like_N_sf"/>
</dbReference>
<dbReference type="Pfam" id="PF00763">
    <property type="entry name" value="THF_DHG_CYH"/>
    <property type="match status" value="1"/>
</dbReference>
<comment type="function">
    <text evidence="11">Catalyzes the oxidation of 5,10-methylenetetrahydrofolate to 5,10-methenyltetrahydrofolate and then the hydrolysis of 5,10-methenyltetrahydrofolate to 10-formyltetrahydrofolate.</text>
</comment>
<comment type="catalytic activity">
    <reaction evidence="11">
        <text>(6R)-5,10-methylene-5,6,7,8-tetrahydrofolate + NADP(+) = (6R)-5,10-methenyltetrahydrofolate + NADPH</text>
        <dbReference type="Rhea" id="RHEA:22812"/>
        <dbReference type="ChEBI" id="CHEBI:15636"/>
        <dbReference type="ChEBI" id="CHEBI:57455"/>
        <dbReference type="ChEBI" id="CHEBI:57783"/>
        <dbReference type="ChEBI" id="CHEBI:58349"/>
        <dbReference type="EC" id="1.5.1.5"/>
    </reaction>
</comment>
<dbReference type="RefSeq" id="WP_343784605.1">
    <property type="nucleotide sequence ID" value="NZ_BAAACZ010000028.1"/>
</dbReference>
<evidence type="ECO:0000256" key="1">
    <source>
        <dbReference type="ARBA" id="ARBA00004777"/>
    </source>
</evidence>
<feature type="domain" description="Tetrahydrofolate dehydrogenase/cyclohydrolase catalytic" evidence="12">
    <location>
        <begin position="7"/>
        <end position="121"/>
    </location>
</feature>
<evidence type="ECO:0000313" key="14">
    <source>
        <dbReference type="EMBL" id="GAA0470453.1"/>
    </source>
</evidence>
<keyword evidence="15" id="KW-1185">Reference proteome</keyword>
<name>A0ABN1A8U2_9BACI</name>
<dbReference type="HAMAP" id="MF_01576">
    <property type="entry name" value="THF_DHG_CYH"/>
    <property type="match status" value="1"/>
</dbReference>
<evidence type="ECO:0000256" key="4">
    <source>
        <dbReference type="ARBA" id="ARBA00022755"/>
    </source>
</evidence>
<keyword evidence="8 11" id="KW-0368">Histidine biosynthesis</keyword>
<comment type="pathway">
    <text evidence="1 11">One-carbon metabolism; tetrahydrofolate interconversion.</text>
</comment>
<dbReference type="Pfam" id="PF02882">
    <property type="entry name" value="THF_DHG_CYH_C"/>
    <property type="match status" value="1"/>
</dbReference>
<dbReference type="SUPFAM" id="SSF53223">
    <property type="entry name" value="Aminoacid dehydrogenase-like, N-terminal domain"/>
    <property type="match status" value="1"/>
</dbReference>
<comment type="caution">
    <text evidence="14">The sequence shown here is derived from an EMBL/GenBank/DDBJ whole genome shotgun (WGS) entry which is preliminary data.</text>
</comment>
<dbReference type="PANTHER" id="PTHR48099:SF5">
    <property type="entry name" value="C-1-TETRAHYDROFOLATE SYNTHASE, CYTOPLASMIC"/>
    <property type="match status" value="1"/>
</dbReference>
<keyword evidence="7 11" id="KW-0560">Oxidoreductase</keyword>
<dbReference type="SUPFAM" id="SSF51735">
    <property type="entry name" value="NAD(P)-binding Rossmann-fold domains"/>
    <property type="match status" value="1"/>
</dbReference>
<accession>A0ABN1A8U2</accession>